<gene>
    <name evidence="5" type="ORF">BVI061214_01423</name>
</gene>
<dbReference type="InterPro" id="IPR005234">
    <property type="entry name" value="ScpB_csome_segregation"/>
</dbReference>
<dbReference type="GO" id="GO:0051301">
    <property type="term" value="P:cell division"/>
    <property type="evidence" value="ECO:0007669"/>
    <property type="project" value="UniProtKB-KW"/>
</dbReference>
<keyword evidence="1" id="KW-0963">Cytoplasm</keyword>
<evidence type="ECO:0000256" key="4">
    <source>
        <dbReference type="ARBA" id="ARBA00023306"/>
    </source>
</evidence>
<keyword evidence="3" id="KW-0159">Chromosome partition</keyword>
<evidence type="ECO:0008006" key="7">
    <source>
        <dbReference type="Google" id="ProtNLM"/>
    </source>
</evidence>
<dbReference type="RefSeq" id="WP_053767839.1">
    <property type="nucleotide sequence ID" value="NZ_LHCI01000106.1"/>
</dbReference>
<proteinExistence type="predicted"/>
<dbReference type="AlphaFoldDB" id="A0A0N0U879"/>
<accession>A0A0N0U879</accession>
<reference evidence="5 6" key="1">
    <citation type="submission" date="2015-07" db="EMBL/GenBank/DDBJ databases">
        <authorList>
            <person name="Noorani M."/>
        </authorList>
    </citation>
    <scope>NUCLEOTIDE SEQUENCE [LARGE SCALE GENOMIC DNA]</scope>
    <source>
        <strain evidence="6">ATCC 25104 / DSM 625 / JCM 10724 / NBRC 103206 / NCIMB 11243 / YT-1</strain>
    </source>
</reference>
<dbReference type="InterPro" id="IPR036388">
    <property type="entry name" value="WH-like_DNA-bd_sf"/>
</dbReference>
<dbReference type="SUPFAM" id="SSF46785">
    <property type="entry name" value="Winged helix' DNA-binding domain"/>
    <property type="match status" value="2"/>
</dbReference>
<dbReference type="PANTHER" id="PTHR34298">
    <property type="entry name" value="SEGREGATION AND CONDENSATION PROTEIN B"/>
    <property type="match status" value="1"/>
</dbReference>
<dbReference type="InterPro" id="IPR036390">
    <property type="entry name" value="WH_DNA-bd_sf"/>
</dbReference>
<dbReference type="Gene3D" id="1.10.10.10">
    <property type="entry name" value="Winged helix-like DNA-binding domain superfamily/Winged helix DNA-binding domain"/>
    <property type="match status" value="2"/>
</dbReference>
<dbReference type="EMBL" id="LHCI01000106">
    <property type="protein sequence ID" value="KOX90234.1"/>
    <property type="molecule type" value="Genomic_DNA"/>
</dbReference>
<dbReference type="PIRSF" id="PIRSF019345">
    <property type="entry name" value="ScpB"/>
    <property type="match status" value="1"/>
</dbReference>
<dbReference type="Proteomes" id="UP000037685">
    <property type="component" value="Unassembled WGS sequence"/>
</dbReference>
<evidence type="ECO:0000313" key="5">
    <source>
        <dbReference type="EMBL" id="KOX90234.1"/>
    </source>
</evidence>
<dbReference type="NCBIfam" id="TIGR00281">
    <property type="entry name" value="SMC-Scp complex subunit ScpB"/>
    <property type="match status" value="1"/>
</dbReference>
<sequence length="173" mass="18560">MASLKAELLAVLFAAGRPVALKELSPLGHPEEALLRALSALEKELSGGEMGIALERVAGGWRLVVHEGALEAVERVLKPTPPRLSKAALEVLALIAYHQPIARAELEAMRGKSVEGVLEGLVERGLVRVVGEKEAPGRPKLYGTTERFLEVFGLESLEDLPPLEEGPPLLLRG</sequence>
<keyword evidence="4" id="KW-0131">Cell cycle</keyword>
<dbReference type="Pfam" id="PF04079">
    <property type="entry name" value="SMC_ScpB"/>
    <property type="match status" value="1"/>
</dbReference>
<protein>
    <recommendedName>
        <fullName evidence="7">Segregation and condensation protein B</fullName>
    </recommendedName>
</protein>
<name>A0A0N0U879_THEAQ</name>
<dbReference type="PANTHER" id="PTHR34298:SF2">
    <property type="entry name" value="SEGREGATION AND CONDENSATION PROTEIN B"/>
    <property type="match status" value="1"/>
</dbReference>
<organism evidence="5 6">
    <name type="scientific">Thermus aquaticus</name>
    <dbReference type="NCBI Taxonomy" id="271"/>
    <lineage>
        <taxon>Bacteria</taxon>
        <taxon>Thermotogati</taxon>
        <taxon>Deinococcota</taxon>
        <taxon>Deinococci</taxon>
        <taxon>Thermales</taxon>
        <taxon>Thermaceae</taxon>
        <taxon>Thermus</taxon>
    </lineage>
</organism>
<keyword evidence="2" id="KW-0132">Cell division</keyword>
<evidence type="ECO:0000256" key="2">
    <source>
        <dbReference type="ARBA" id="ARBA00022618"/>
    </source>
</evidence>
<evidence type="ECO:0000256" key="3">
    <source>
        <dbReference type="ARBA" id="ARBA00022829"/>
    </source>
</evidence>
<evidence type="ECO:0000313" key="6">
    <source>
        <dbReference type="Proteomes" id="UP000037685"/>
    </source>
</evidence>
<evidence type="ECO:0000256" key="1">
    <source>
        <dbReference type="ARBA" id="ARBA00022490"/>
    </source>
</evidence>
<dbReference type="GO" id="GO:0051304">
    <property type="term" value="P:chromosome separation"/>
    <property type="evidence" value="ECO:0007669"/>
    <property type="project" value="InterPro"/>
</dbReference>
<comment type="caution">
    <text evidence="5">The sequence shown here is derived from an EMBL/GenBank/DDBJ whole genome shotgun (WGS) entry which is preliminary data.</text>
</comment>